<evidence type="ECO:0000259" key="4">
    <source>
        <dbReference type="Pfam" id="PF04717"/>
    </source>
</evidence>
<dbReference type="NCBIfam" id="TIGR03361">
    <property type="entry name" value="VI_Rhs_Vgr"/>
    <property type="match status" value="1"/>
</dbReference>
<feature type="domain" description="Putative type VI secretion system Rhs element associated Vgr" evidence="6">
    <location>
        <begin position="517"/>
        <end position="621"/>
    </location>
</feature>
<evidence type="ECO:0000256" key="3">
    <source>
        <dbReference type="ARBA" id="ARBA00022525"/>
    </source>
</evidence>
<dbReference type="Gene3D" id="3.55.50.10">
    <property type="entry name" value="Baseplate protein-like domains"/>
    <property type="match status" value="1"/>
</dbReference>
<reference evidence="7 8" key="1">
    <citation type="submission" date="2019-10" db="EMBL/GenBank/DDBJ databases">
        <title>Complete genome sequence of Variovorax paradoxus 5C-2.</title>
        <authorList>
            <person name="Gogoleva N.E."/>
            <person name="Balkin A.S."/>
        </authorList>
    </citation>
    <scope>NUCLEOTIDE SEQUENCE [LARGE SCALE GENOMIC DNA]</scope>
    <source>
        <strain evidence="7 8">5C-2</strain>
    </source>
</reference>
<evidence type="ECO:0000313" key="7">
    <source>
        <dbReference type="EMBL" id="QFZ82035.1"/>
    </source>
</evidence>
<evidence type="ECO:0000256" key="2">
    <source>
        <dbReference type="ARBA" id="ARBA00005558"/>
    </source>
</evidence>
<accession>A0A5Q0M0H7</accession>
<dbReference type="NCBIfam" id="TIGR01646">
    <property type="entry name" value="vgr_GE"/>
    <property type="match status" value="1"/>
</dbReference>
<feature type="domain" description="Gp5/Type VI secretion system Vgr protein OB-fold" evidence="4">
    <location>
        <begin position="416"/>
        <end position="483"/>
    </location>
</feature>
<dbReference type="PANTHER" id="PTHR32305">
    <property type="match status" value="1"/>
</dbReference>
<comment type="similarity">
    <text evidence="2">Belongs to the VgrG protein family.</text>
</comment>
<dbReference type="PANTHER" id="PTHR32305:SF15">
    <property type="entry name" value="PROTEIN RHSA-RELATED"/>
    <property type="match status" value="1"/>
</dbReference>
<dbReference type="SUPFAM" id="SSF69349">
    <property type="entry name" value="Phage fibre proteins"/>
    <property type="match status" value="1"/>
</dbReference>
<dbReference type="InterPro" id="IPR006531">
    <property type="entry name" value="Gp5/Vgr_OB"/>
</dbReference>
<dbReference type="SUPFAM" id="SSF69255">
    <property type="entry name" value="gp5 N-terminal domain-like"/>
    <property type="match status" value="1"/>
</dbReference>
<dbReference type="Pfam" id="PF05954">
    <property type="entry name" value="Phage_GPD"/>
    <property type="match status" value="1"/>
</dbReference>
<dbReference type="Gene3D" id="4.10.220.110">
    <property type="match status" value="1"/>
</dbReference>
<gene>
    <name evidence="7" type="primary">tssI</name>
    <name evidence="7" type="ORF">GFK26_04345</name>
</gene>
<dbReference type="Pfam" id="PF10106">
    <property type="entry name" value="DUF2345"/>
    <property type="match status" value="1"/>
</dbReference>
<evidence type="ECO:0000256" key="1">
    <source>
        <dbReference type="ARBA" id="ARBA00004613"/>
    </source>
</evidence>
<evidence type="ECO:0000313" key="8">
    <source>
        <dbReference type="Proteomes" id="UP000326780"/>
    </source>
</evidence>
<dbReference type="EMBL" id="CP045644">
    <property type="protein sequence ID" value="QFZ82035.1"/>
    <property type="molecule type" value="Genomic_DNA"/>
</dbReference>
<dbReference type="Proteomes" id="UP000326780">
    <property type="component" value="Chromosome"/>
</dbReference>
<dbReference type="RefSeq" id="WP_153280919.1">
    <property type="nucleotide sequence ID" value="NZ_CP045644.1"/>
</dbReference>
<dbReference type="InterPro" id="IPR050708">
    <property type="entry name" value="T6SS_VgrG/RHS"/>
</dbReference>
<dbReference type="InterPro" id="IPR017847">
    <property type="entry name" value="T6SS_RhsGE_Vgr_subset"/>
</dbReference>
<dbReference type="SUPFAM" id="SSF69279">
    <property type="entry name" value="Phage tail proteins"/>
    <property type="match status" value="2"/>
</dbReference>
<dbReference type="InterPro" id="IPR018769">
    <property type="entry name" value="VgrG2_DUF2345"/>
</dbReference>
<evidence type="ECO:0000259" key="5">
    <source>
        <dbReference type="Pfam" id="PF10106"/>
    </source>
</evidence>
<dbReference type="InterPro" id="IPR028244">
    <property type="entry name" value="T6SS_Rhs_Vgr_dom"/>
</dbReference>
<name>A0A5Q0M0H7_VARPD</name>
<sequence length="831" mass="89761">MPRTLSVSSAAIPVVLGRPVLEPVRLSGHEGLNGLFAYELFLKTPDVLALSGVSSGADFDLDAFIGREISCEIELDGSVPRQLNALITDAALWGEEGRHVQYKLTLRPWLHLATLRTDCRIFQNLSVVQILDALLASYAFPVDKRLIEHYPARDYQTQFNESDFAFFARLCQEWGISYHFEHSDGKHRLVLSDAMGAYSAGDALYEQVEYHAPGWKIDAEYIHSFVPAHQLTSGKYATRDYDYTRPRADLGVSRADPRPTGQADGEVYQWHASAAGSSHYAQPNAGAGSNSPQDEGRLLSLLRMQALRTHGARAQGSGNLRGMVPGCTFQLKKHPRESANAEYLILDTRFLIEDVAEDSQNREAIPDRKQQWRVQVDFTAHPVTEPLRPEPTQPKPAMVGPQVALVVGPEGQNLWTDELGRIKVQFPWDRLGEKNQHSSCWVRVSSPWAGNQLGGIQIPRIGQEVIVSFIAGDADLPICMGRVHNQVNLPPWQLPGQSALSGFRSRELTEGGGNSAAGRSNHLILDDTADKIQVQLKSDHQSSSLSLGAITRIEDNAGRKDPRGEGFELRTDAHGVLRAQDGMLITTEARGNAANHAKDMGETTQRLKAAQDQHEGLAEAAATAKAQSGGEDQALVVQALKAQNDAIKGRGGDKAQGRFPELTEAQLVLASAAGFAATTPGSFHLQAGEHIAISSQGHTSISAAKRLLVSAKNGIRLFALRGGMKWIAGNGKFQIEAHKDAMNLTAKKAVRITSTTSEIRITAPIKVVVNGGGSFTEWSSTSILHGTPGGWIEHAASHVKVGPAKLPLSPQTFKGCGPANGGPANGGAGVI</sequence>
<dbReference type="Gene3D" id="2.30.110.50">
    <property type="match status" value="1"/>
</dbReference>
<dbReference type="AlphaFoldDB" id="A0A5Q0M0H7"/>
<protein>
    <submittedName>
        <fullName evidence="7">Type VI secretion system tip protein VgrG</fullName>
    </submittedName>
</protein>
<feature type="domain" description="DUF2345" evidence="5">
    <location>
        <begin position="655"/>
        <end position="804"/>
    </location>
</feature>
<dbReference type="GO" id="GO:0005576">
    <property type="term" value="C:extracellular region"/>
    <property type="evidence" value="ECO:0007669"/>
    <property type="project" value="UniProtKB-SubCell"/>
</dbReference>
<dbReference type="Gene3D" id="2.40.50.230">
    <property type="entry name" value="Gp5 N-terminal domain"/>
    <property type="match status" value="1"/>
</dbReference>
<dbReference type="Pfam" id="PF13296">
    <property type="entry name" value="T6SS_Vgr"/>
    <property type="match status" value="1"/>
</dbReference>
<evidence type="ECO:0000259" key="6">
    <source>
        <dbReference type="Pfam" id="PF13296"/>
    </source>
</evidence>
<dbReference type="Pfam" id="PF04717">
    <property type="entry name" value="Phage_base_V"/>
    <property type="match status" value="1"/>
</dbReference>
<organism evidence="7 8">
    <name type="scientific">Variovorax paradoxus</name>
    <dbReference type="NCBI Taxonomy" id="34073"/>
    <lineage>
        <taxon>Bacteria</taxon>
        <taxon>Pseudomonadati</taxon>
        <taxon>Pseudomonadota</taxon>
        <taxon>Betaproteobacteria</taxon>
        <taxon>Burkholderiales</taxon>
        <taxon>Comamonadaceae</taxon>
        <taxon>Variovorax</taxon>
    </lineage>
</organism>
<dbReference type="InterPro" id="IPR037026">
    <property type="entry name" value="Vgr_OB-fold_dom_sf"/>
</dbReference>
<proteinExistence type="inferred from homology"/>
<keyword evidence="3" id="KW-0964">Secreted</keyword>
<dbReference type="InterPro" id="IPR006533">
    <property type="entry name" value="T6SS_Vgr_RhsGE"/>
</dbReference>
<comment type="subcellular location">
    <subcellularLocation>
        <location evidence="1">Secreted</location>
    </subcellularLocation>
</comment>